<proteinExistence type="predicted"/>
<gene>
    <name evidence="1" type="ORF">HER31_12570</name>
</gene>
<name>A0A6H1UF34_9GAMM</name>
<dbReference type="Proteomes" id="UP000501602">
    <property type="component" value="Chromosome"/>
</dbReference>
<dbReference type="AlphaFoldDB" id="A0A6H1UF34"/>
<protein>
    <submittedName>
        <fullName evidence="1">Uncharacterized protein</fullName>
    </submittedName>
</protein>
<accession>A0A6H1UF34</accession>
<organism evidence="1 2">
    <name type="scientific">Ferrimonas lipolytica</name>
    <dbReference type="NCBI Taxonomy" id="2724191"/>
    <lineage>
        <taxon>Bacteria</taxon>
        <taxon>Pseudomonadati</taxon>
        <taxon>Pseudomonadota</taxon>
        <taxon>Gammaproteobacteria</taxon>
        <taxon>Alteromonadales</taxon>
        <taxon>Ferrimonadaceae</taxon>
        <taxon>Ferrimonas</taxon>
    </lineage>
</organism>
<dbReference type="KEGG" id="fes:HER31_12570"/>
<evidence type="ECO:0000313" key="1">
    <source>
        <dbReference type="EMBL" id="QIZ77654.1"/>
    </source>
</evidence>
<sequence>MAAFTITIMVMIGGLDCSTNTAASACGTKLTSMAMLCGCHLQLRCGLLPPLIAQVKLLLGLAHIAANERGESTNGTNNEHVLLL</sequence>
<keyword evidence="2" id="KW-1185">Reference proteome</keyword>
<reference evidence="1 2" key="1">
    <citation type="submission" date="2020-04" db="EMBL/GenBank/DDBJ databases">
        <title>Ferrimonas sp. S7 isolated from sea water.</title>
        <authorList>
            <person name="Bae S.S."/>
            <person name="Baek K."/>
        </authorList>
    </citation>
    <scope>NUCLEOTIDE SEQUENCE [LARGE SCALE GENOMIC DNA]</scope>
    <source>
        <strain evidence="1 2">S7</strain>
    </source>
</reference>
<dbReference type="RefSeq" id="WP_168660913.1">
    <property type="nucleotide sequence ID" value="NZ_CP051180.1"/>
</dbReference>
<dbReference type="EMBL" id="CP051180">
    <property type="protein sequence ID" value="QIZ77654.1"/>
    <property type="molecule type" value="Genomic_DNA"/>
</dbReference>
<evidence type="ECO:0000313" key="2">
    <source>
        <dbReference type="Proteomes" id="UP000501602"/>
    </source>
</evidence>